<keyword evidence="2" id="KW-1185">Reference proteome</keyword>
<dbReference type="EMBL" id="JAMYRI010000012">
    <property type="protein sequence ID" value="MER9286266.1"/>
    <property type="molecule type" value="Genomic_DNA"/>
</dbReference>
<reference evidence="1 2" key="1">
    <citation type="journal article" date="2024" name="Proc. Natl. Acad. Sci. U.S.A.">
        <title>The evolutionary genomics of adaptation to stress in wild rhizobium bacteria.</title>
        <authorList>
            <person name="Kehlet-Delgado H."/>
            <person name="Montoya A.P."/>
            <person name="Jensen K.T."/>
            <person name="Wendlandt C.E."/>
            <person name="Dexheimer C."/>
            <person name="Roberts M."/>
            <person name="Torres Martinez L."/>
            <person name="Friesen M.L."/>
            <person name="Griffitts J.S."/>
            <person name="Porter S.S."/>
        </authorList>
    </citation>
    <scope>NUCLEOTIDE SEQUENCE [LARGE SCALE GENOMIC DNA]</scope>
    <source>
        <strain evidence="1 2">M0468</strain>
    </source>
</reference>
<sequence>MIPKGGNRFSRTNGKPFYPEIPLNHKKLAVRALLAVVFWPSLFFFWCLGPFVFFLLSTTSSEVCPRLETRGEFLAAANGTLPMLVLQNLIYAVPIVCLVLWNRLLPDQARTRHVVTCIKLFAVSAVLGALWEYGSSLVCDGYGQPFFSPAWRMTSYLPIANMAVNIPLYVLVFSLGRAFSMREDEPAQGSGESIA</sequence>
<comment type="caution">
    <text evidence="1">The sequence shown here is derived from an EMBL/GenBank/DDBJ whole genome shotgun (WGS) entry which is preliminary data.</text>
</comment>
<evidence type="ECO:0000313" key="2">
    <source>
        <dbReference type="Proteomes" id="UP001480082"/>
    </source>
</evidence>
<dbReference type="Proteomes" id="UP001480082">
    <property type="component" value="Unassembled WGS sequence"/>
</dbReference>
<protein>
    <submittedName>
        <fullName evidence="1">Uncharacterized protein</fullName>
    </submittedName>
</protein>
<name>A0ACC6T2Y8_9HYPH</name>
<evidence type="ECO:0000313" key="1">
    <source>
        <dbReference type="EMBL" id="MER9286266.1"/>
    </source>
</evidence>
<gene>
    <name evidence="1" type="ORF">NKI81_20255</name>
</gene>
<proteinExistence type="predicted"/>
<accession>A0ACC6T2Y8</accession>
<organism evidence="1 2">
    <name type="scientific">Mesorhizobium australicum</name>
    <dbReference type="NCBI Taxonomy" id="536018"/>
    <lineage>
        <taxon>Bacteria</taxon>
        <taxon>Pseudomonadati</taxon>
        <taxon>Pseudomonadota</taxon>
        <taxon>Alphaproteobacteria</taxon>
        <taxon>Hyphomicrobiales</taxon>
        <taxon>Phyllobacteriaceae</taxon>
        <taxon>Mesorhizobium</taxon>
    </lineage>
</organism>